<evidence type="ECO:0000259" key="5">
    <source>
        <dbReference type="PROSITE" id="PS50111"/>
    </source>
</evidence>
<keyword evidence="1" id="KW-0488">Methylation</keyword>
<keyword evidence="8" id="KW-1185">Reference proteome</keyword>
<dbReference type="Pfam" id="PF12729">
    <property type="entry name" value="4HB_MCP_1"/>
    <property type="match status" value="1"/>
</dbReference>
<feature type="domain" description="HAMP" evidence="6">
    <location>
        <begin position="210"/>
        <end position="262"/>
    </location>
</feature>
<dbReference type="InterPro" id="IPR003660">
    <property type="entry name" value="HAMP_dom"/>
</dbReference>
<keyword evidence="4" id="KW-1133">Transmembrane helix</keyword>
<dbReference type="PROSITE" id="PS50111">
    <property type="entry name" value="CHEMOTAXIS_TRANSDUC_2"/>
    <property type="match status" value="1"/>
</dbReference>
<dbReference type="EMBL" id="JBHRVV010000001">
    <property type="protein sequence ID" value="MFC3458135.1"/>
    <property type="molecule type" value="Genomic_DNA"/>
</dbReference>
<evidence type="ECO:0000259" key="6">
    <source>
        <dbReference type="PROSITE" id="PS50885"/>
    </source>
</evidence>
<dbReference type="InterPro" id="IPR004090">
    <property type="entry name" value="Chemotax_Me-accpt_rcpt"/>
</dbReference>
<dbReference type="CDD" id="cd19411">
    <property type="entry name" value="MCP2201-like_sensor"/>
    <property type="match status" value="1"/>
</dbReference>
<comment type="caution">
    <text evidence="7">The sequence shown here is derived from an EMBL/GenBank/DDBJ whole genome shotgun (WGS) entry which is preliminary data.</text>
</comment>
<dbReference type="InterPro" id="IPR047347">
    <property type="entry name" value="YvaQ-like_sensor"/>
</dbReference>
<accession>A0ABV7PG48</accession>
<organism evidence="7 8">
    <name type="scientific">Massilia haematophila</name>
    <dbReference type="NCBI Taxonomy" id="457923"/>
    <lineage>
        <taxon>Bacteria</taxon>
        <taxon>Pseudomonadati</taxon>
        <taxon>Pseudomonadota</taxon>
        <taxon>Betaproteobacteria</taxon>
        <taxon>Burkholderiales</taxon>
        <taxon>Oxalobacteraceae</taxon>
        <taxon>Telluria group</taxon>
        <taxon>Massilia</taxon>
    </lineage>
</organism>
<comment type="similarity">
    <text evidence="2">Belongs to the methyl-accepting chemotaxis (MCP) protein family.</text>
</comment>
<name>A0ABV7PG48_9BURK</name>
<dbReference type="SUPFAM" id="SSF58104">
    <property type="entry name" value="Methyl-accepting chemotaxis protein (MCP) signaling domain"/>
    <property type="match status" value="1"/>
</dbReference>
<dbReference type="PANTHER" id="PTHR43531:SF14">
    <property type="entry name" value="METHYL-ACCEPTING CHEMOTAXIS PROTEIN I-RELATED"/>
    <property type="match status" value="1"/>
</dbReference>
<dbReference type="CDD" id="cd11386">
    <property type="entry name" value="MCP_signal"/>
    <property type="match status" value="1"/>
</dbReference>
<protein>
    <submittedName>
        <fullName evidence="7">Methyl-accepting chemotaxis protein</fullName>
    </submittedName>
</protein>
<dbReference type="InterPro" id="IPR024478">
    <property type="entry name" value="HlyB_4HB_MCP"/>
</dbReference>
<evidence type="ECO:0000256" key="4">
    <source>
        <dbReference type="SAM" id="Phobius"/>
    </source>
</evidence>
<feature type="domain" description="Methyl-accepting transducer" evidence="5">
    <location>
        <begin position="267"/>
        <end position="496"/>
    </location>
</feature>
<dbReference type="Gene3D" id="1.10.287.950">
    <property type="entry name" value="Methyl-accepting chemotaxis protein"/>
    <property type="match status" value="1"/>
</dbReference>
<dbReference type="CDD" id="cd06225">
    <property type="entry name" value="HAMP"/>
    <property type="match status" value="1"/>
</dbReference>
<keyword evidence="4" id="KW-0812">Transmembrane</keyword>
<evidence type="ECO:0000256" key="1">
    <source>
        <dbReference type="ARBA" id="ARBA00022481"/>
    </source>
</evidence>
<proteinExistence type="inferred from homology"/>
<evidence type="ECO:0000313" key="7">
    <source>
        <dbReference type="EMBL" id="MFC3458135.1"/>
    </source>
</evidence>
<dbReference type="InterPro" id="IPR051310">
    <property type="entry name" value="MCP_chemotaxis"/>
</dbReference>
<dbReference type="PROSITE" id="PS50885">
    <property type="entry name" value="HAMP"/>
    <property type="match status" value="1"/>
</dbReference>
<dbReference type="SMART" id="SM00304">
    <property type="entry name" value="HAMP"/>
    <property type="match status" value="1"/>
</dbReference>
<keyword evidence="4" id="KW-0472">Membrane</keyword>
<dbReference type="Proteomes" id="UP001595665">
    <property type="component" value="Unassembled WGS sequence"/>
</dbReference>
<dbReference type="RefSeq" id="WP_379734566.1">
    <property type="nucleotide sequence ID" value="NZ_JBHRVV010000001.1"/>
</dbReference>
<evidence type="ECO:0000256" key="3">
    <source>
        <dbReference type="PROSITE-ProRule" id="PRU00284"/>
    </source>
</evidence>
<dbReference type="PANTHER" id="PTHR43531">
    <property type="entry name" value="PROTEIN ICFG"/>
    <property type="match status" value="1"/>
</dbReference>
<gene>
    <name evidence="7" type="ORF">ACFOPH_07750</name>
</gene>
<dbReference type="SMART" id="SM00283">
    <property type="entry name" value="MA"/>
    <property type="match status" value="1"/>
</dbReference>
<evidence type="ECO:0000313" key="8">
    <source>
        <dbReference type="Proteomes" id="UP001595665"/>
    </source>
</evidence>
<reference evidence="8" key="1">
    <citation type="journal article" date="2019" name="Int. J. Syst. Evol. Microbiol.">
        <title>The Global Catalogue of Microorganisms (GCM) 10K type strain sequencing project: providing services to taxonomists for standard genome sequencing and annotation.</title>
        <authorList>
            <consortium name="The Broad Institute Genomics Platform"/>
            <consortium name="The Broad Institute Genome Sequencing Center for Infectious Disease"/>
            <person name="Wu L."/>
            <person name="Ma J."/>
        </authorList>
    </citation>
    <scope>NUCLEOTIDE SEQUENCE [LARGE SCALE GENOMIC DNA]</scope>
    <source>
        <strain evidence="8">CCM 7480</strain>
    </source>
</reference>
<feature type="transmembrane region" description="Helical" evidence="4">
    <location>
        <begin position="186"/>
        <end position="207"/>
    </location>
</feature>
<dbReference type="Pfam" id="PF00015">
    <property type="entry name" value="MCPsignal"/>
    <property type="match status" value="1"/>
</dbReference>
<keyword evidence="3" id="KW-0807">Transducer</keyword>
<dbReference type="InterPro" id="IPR004089">
    <property type="entry name" value="MCPsignal_dom"/>
</dbReference>
<dbReference type="Pfam" id="PF00672">
    <property type="entry name" value="HAMP"/>
    <property type="match status" value="1"/>
</dbReference>
<evidence type="ECO:0000256" key="2">
    <source>
        <dbReference type="ARBA" id="ARBA00029447"/>
    </source>
</evidence>
<sequence length="544" mass="57099">MKHLKIGQRLALGFGIVVALMVAVLATGISALSGMRDTIDTIVNDNNMKIEAVTDLRDAERQLAIAVRDLTLVTDEQAMQQADGRMAAASDKYAQAMAVLQERVRSPQGRALLDKVVAAEAVAVPQFELVRRYGRNNELEAGVKHLTAVVAPAVNTWMGAIDALLAYQAQVNQQEEQAANASCTKAYRVLLGLGMAALLAAAGIAWASARSITRPMNDAVALARTVAAGDLTSTISVHSRDETGQLLASLSTMNDSLVEIVARVRGSTDAIATAAGEIAAGNLDLSSRTEQQAGALEETASSMEELTATVKQNAENARRANALAAGASAIAAQGGEVVARVVETMRFIDASSKKIVDIIGVIDGIAFQTNILALNAAVEAARAGEQGRGFAVVASEVRNLAHRSATAAREIKDLIGDSVEKVETGSQLVGEAGATMERVMQSVRQVNDIMAEISAASGEQERGIEQINQAIGEMDMVTQQNASLVEEAAAAAQSLRDQSGGLVDTVSVFRIPERERALRGSPDIDSRAPGIGWARAERAALALS</sequence>
<dbReference type="PRINTS" id="PR00260">
    <property type="entry name" value="CHEMTRNSDUCR"/>
</dbReference>